<dbReference type="InterPro" id="IPR014729">
    <property type="entry name" value="Rossmann-like_a/b/a_fold"/>
</dbReference>
<dbReference type="SUPFAM" id="SSF52374">
    <property type="entry name" value="Nucleotidylyl transferase"/>
    <property type="match status" value="1"/>
</dbReference>
<proteinExistence type="predicted"/>
<reference evidence="2" key="1">
    <citation type="submission" date="2022-08" db="EMBL/GenBank/DDBJ databases">
        <title>Novel sulphate-reducing endosymbionts in the free-living metamonad Anaeramoeba.</title>
        <authorList>
            <person name="Jerlstrom-Hultqvist J."/>
            <person name="Cepicka I."/>
            <person name="Gallot-Lavallee L."/>
            <person name="Salas-Leiva D."/>
            <person name="Curtis B.A."/>
            <person name="Zahonova K."/>
            <person name="Pipaliya S."/>
            <person name="Dacks J."/>
            <person name="Roger A.J."/>
        </authorList>
    </citation>
    <scope>NUCLEOTIDE SEQUENCE</scope>
    <source>
        <strain evidence="2">Busselton2</strain>
    </source>
</reference>
<evidence type="ECO:0000259" key="1">
    <source>
        <dbReference type="PROSITE" id="PS50021"/>
    </source>
</evidence>
<dbReference type="AlphaFoldDB" id="A0AAV7ZKI7"/>
<dbReference type="PANTHER" id="PTHR11915">
    <property type="entry name" value="SPECTRIN/FILAMIN RELATED CYTOSKELETAL PROTEIN"/>
    <property type="match status" value="1"/>
</dbReference>
<name>A0AAV7ZKI7_9EUKA</name>
<dbReference type="GO" id="GO:0003824">
    <property type="term" value="F:catalytic activity"/>
    <property type="evidence" value="ECO:0007669"/>
    <property type="project" value="InterPro"/>
</dbReference>
<dbReference type="NCBIfam" id="TIGR00125">
    <property type="entry name" value="cyt_tran_rel"/>
    <property type="match status" value="1"/>
</dbReference>
<dbReference type="Gene3D" id="3.40.50.1000">
    <property type="entry name" value="HAD superfamily/HAD-like"/>
    <property type="match status" value="2"/>
</dbReference>
<comment type="caution">
    <text evidence="2">The sequence shown here is derived from an EMBL/GenBank/DDBJ whole genome shotgun (WGS) entry which is preliminary data.</text>
</comment>
<gene>
    <name evidence="2" type="ORF">M0812_14527</name>
</gene>
<dbReference type="Pfam" id="PF13242">
    <property type="entry name" value="Hydrolase_like"/>
    <property type="match status" value="1"/>
</dbReference>
<dbReference type="InterPro" id="IPR001715">
    <property type="entry name" value="CH_dom"/>
</dbReference>
<dbReference type="Pfam" id="PF01467">
    <property type="entry name" value="CTP_transf_like"/>
    <property type="match status" value="1"/>
</dbReference>
<dbReference type="SUPFAM" id="SSF47576">
    <property type="entry name" value="Calponin-homology domain, CH-domain"/>
    <property type="match status" value="1"/>
</dbReference>
<dbReference type="Gene3D" id="1.10.418.10">
    <property type="entry name" value="Calponin-like domain"/>
    <property type="match status" value="2"/>
</dbReference>
<dbReference type="InterPro" id="IPR006357">
    <property type="entry name" value="HAD-SF_hydro_IIA"/>
</dbReference>
<organism evidence="2 3">
    <name type="scientific">Anaeramoeba flamelloides</name>
    <dbReference type="NCBI Taxonomy" id="1746091"/>
    <lineage>
        <taxon>Eukaryota</taxon>
        <taxon>Metamonada</taxon>
        <taxon>Anaeramoebidae</taxon>
        <taxon>Anaeramoeba</taxon>
    </lineage>
</organism>
<dbReference type="Pfam" id="PF13344">
    <property type="entry name" value="Hydrolase_6"/>
    <property type="match status" value="1"/>
</dbReference>
<evidence type="ECO:0000313" key="2">
    <source>
        <dbReference type="EMBL" id="KAJ3440853.1"/>
    </source>
</evidence>
<dbReference type="Pfam" id="PF00307">
    <property type="entry name" value="CH"/>
    <property type="match status" value="2"/>
</dbReference>
<dbReference type="Proteomes" id="UP001146793">
    <property type="component" value="Unassembled WGS sequence"/>
</dbReference>
<dbReference type="SUPFAM" id="SSF56784">
    <property type="entry name" value="HAD-like"/>
    <property type="match status" value="1"/>
</dbReference>
<dbReference type="InterPro" id="IPR004821">
    <property type="entry name" value="Cyt_trans-like"/>
</dbReference>
<dbReference type="PROSITE" id="PS50021">
    <property type="entry name" value="CH"/>
    <property type="match status" value="2"/>
</dbReference>
<feature type="domain" description="Calponin-homology (CH)" evidence="1">
    <location>
        <begin position="10"/>
        <end position="111"/>
    </location>
</feature>
<dbReference type="InterPro" id="IPR036872">
    <property type="entry name" value="CH_dom_sf"/>
</dbReference>
<feature type="domain" description="Calponin-homology (CH)" evidence="1">
    <location>
        <begin position="120"/>
        <end position="227"/>
    </location>
</feature>
<evidence type="ECO:0000313" key="3">
    <source>
        <dbReference type="Proteomes" id="UP001146793"/>
    </source>
</evidence>
<dbReference type="Gene3D" id="3.40.50.620">
    <property type="entry name" value="HUPs"/>
    <property type="match status" value="1"/>
</dbReference>
<sequence>MSFIEQQLILSQTHTFTTWCNFQLGKEIDLEQDFKSGANLISLLEKITDFQAKNFHPEPKSEKEMKENLQIVFKFMEDKGIELTTYSIQEIFEGKLEPILDLLWDLVQRFLIDKISFEGMKSQKALLSWCQKQVNDYETVDIEEFASSWADGMGFCSLIHKFKPELIENYNFLNVNNKIENLNLAFNIAKEKLNIPKLLKAEELIESNNLNEKCVLLYLVELYRVFSKGVTTTDINKKEGEKNDVVVGYVPGVFDLFHTGHKTFLNKAHSLCDRLIVGVHTDQFVTAYKRKPHHDQNTRKQNISKNMNYREEDIIFVGNVHLDVVKKYKVNKFIHGNDWEINSYKKQIRYYEDGLDKMGVTVEIVPYTKGISTSKLISKEIPNVIQYKRYFFDLDNTLLINKKPMPFAPELVDRLNKLNKELYVMSNNNRHTPIDVYNMLKNAGINIPKENVITSLKHVYNFLDTNYKNKNVFVWGTEKSIAWLKDRNINVISIKQLTEKSKIDIVVVLYRNDYHYNELVSLCNLCKQHPYICGNKDLTYPDKFDVLPDTGIVIHLINKCTNKKPIFVCGKPNPDMIPLHLKPNSIMIGDNPLTDKIFAINLNIPFIFVSNKWKEAEMTHLGVMIDYLKLNEEMNLNIL</sequence>
<dbReference type="EMBL" id="JANTQA010000030">
    <property type="protein sequence ID" value="KAJ3440853.1"/>
    <property type="molecule type" value="Genomic_DNA"/>
</dbReference>
<dbReference type="InterPro" id="IPR023214">
    <property type="entry name" value="HAD_sf"/>
</dbReference>
<accession>A0AAV7ZKI7</accession>
<dbReference type="InterPro" id="IPR036412">
    <property type="entry name" value="HAD-like_sf"/>
</dbReference>
<dbReference type="SMART" id="SM00033">
    <property type="entry name" value="CH"/>
    <property type="match status" value="2"/>
</dbReference>
<protein>
    <submittedName>
        <fullName evidence="2">Spectrin beta chain</fullName>
    </submittedName>
</protein>